<dbReference type="Pfam" id="PF03965">
    <property type="entry name" value="Penicillinase_R"/>
    <property type="match status" value="1"/>
</dbReference>
<evidence type="ECO:0000256" key="3">
    <source>
        <dbReference type="ARBA" id="ARBA00023125"/>
    </source>
</evidence>
<comment type="similarity">
    <text evidence="1">Belongs to the BlaI transcriptional regulatory family.</text>
</comment>
<dbReference type="InterPro" id="IPR005650">
    <property type="entry name" value="BlaI_family"/>
</dbReference>
<evidence type="ECO:0000256" key="2">
    <source>
        <dbReference type="ARBA" id="ARBA00023015"/>
    </source>
</evidence>
<dbReference type="GO" id="GO:0045892">
    <property type="term" value="P:negative regulation of DNA-templated transcription"/>
    <property type="evidence" value="ECO:0007669"/>
    <property type="project" value="InterPro"/>
</dbReference>
<proteinExistence type="inferred from homology"/>
<dbReference type="GO" id="GO:0003677">
    <property type="term" value="F:DNA binding"/>
    <property type="evidence" value="ECO:0007669"/>
    <property type="project" value="UniProtKB-KW"/>
</dbReference>
<keyword evidence="3" id="KW-0238">DNA-binding</keyword>
<reference evidence="5" key="2">
    <citation type="submission" date="2021-04" db="EMBL/GenBank/DDBJ databases">
        <authorList>
            <person name="Gilroy R."/>
        </authorList>
    </citation>
    <scope>NUCLEOTIDE SEQUENCE</scope>
    <source>
        <strain evidence="5">CHK192-9172</strain>
    </source>
</reference>
<accession>A0A9D2D1M5</accession>
<dbReference type="InterPro" id="IPR036390">
    <property type="entry name" value="WH_DNA-bd_sf"/>
</dbReference>
<sequence>MKTLTNSEALIMKCLWDCGGEMPMIRLMEKLNEVYDRNWKRTTIRTFLFHLEEKEYLKVYRIGRSSFVKELVFLDQFRKVQARKLLDFWYDGSVSVFLKALEQTEAERG</sequence>
<evidence type="ECO:0000256" key="1">
    <source>
        <dbReference type="ARBA" id="ARBA00011046"/>
    </source>
</evidence>
<gene>
    <name evidence="5" type="ORF">IAA08_03095</name>
</gene>
<dbReference type="Gene3D" id="1.10.10.10">
    <property type="entry name" value="Winged helix-like DNA-binding domain superfamily/Winged helix DNA-binding domain"/>
    <property type="match status" value="1"/>
</dbReference>
<evidence type="ECO:0000313" key="6">
    <source>
        <dbReference type="Proteomes" id="UP000824024"/>
    </source>
</evidence>
<dbReference type="InterPro" id="IPR036388">
    <property type="entry name" value="WH-like_DNA-bd_sf"/>
</dbReference>
<keyword evidence="4" id="KW-0804">Transcription</keyword>
<dbReference type="Proteomes" id="UP000824024">
    <property type="component" value="Unassembled WGS sequence"/>
</dbReference>
<protein>
    <submittedName>
        <fullName evidence="5">BlaI/MecI/CopY family transcriptional regulator</fullName>
    </submittedName>
</protein>
<evidence type="ECO:0000313" key="5">
    <source>
        <dbReference type="EMBL" id="HIZ06908.1"/>
    </source>
</evidence>
<dbReference type="SUPFAM" id="SSF46785">
    <property type="entry name" value="Winged helix' DNA-binding domain"/>
    <property type="match status" value="1"/>
</dbReference>
<dbReference type="AlphaFoldDB" id="A0A9D2D1M5"/>
<reference evidence="5" key="1">
    <citation type="journal article" date="2021" name="PeerJ">
        <title>Extensive microbial diversity within the chicken gut microbiome revealed by metagenomics and culture.</title>
        <authorList>
            <person name="Gilroy R."/>
            <person name="Ravi A."/>
            <person name="Getino M."/>
            <person name="Pursley I."/>
            <person name="Horton D.L."/>
            <person name="Alikhan N.F."/>
            <person name="Baker D."/>
            <person name="Gharbi K."/>
            <person name="Hall N."/>
            <person name="Watson M."/>
            <person name="Adriaenssens E.M."/>
            <person name="Foster-Nyarko E."/>
            <person name="Jarju S."/>
            <person name="Secka A."/>
            <person name="Antonio M."/>
            <person name="Oren A."/>
            <person name="Chaudhuri R.R."/>
            <person name="La Ragione R."/>
            <person name="Hildebrand F."/>
            <person name="Pallen M.J."/>
        </authorList>
    </citation>
    <scope>NUCLEOTIDE SEQUENCE</scope>
    <source>
        <strain evidence="5">CHK192-9172</strain>
    </source>
</reference>
<organism evidence="5 6">
    <name type="scientific">Candidatus Eubacterium avistercoris</name>
    <dbReference type="NCBI Taxonomy" id="2838567"/>
    <lineage>
        <taxon>Bacteria</taxon>
        <taxon>Bacillati</taxon>
        <taxon>Bacillota</taxon>
        <taxon>Clostridia</taxon>
        <taxon>Eubacteriales</taxon>
        <taxon>Eubacteriaceae</taxon>
        <taxon>Eubacterium</taxon>
    </lineage>
</organism>
<dbReference type="EMBL" id="DXCH01000084">
    <property type="protein sequence ID" value="HIZ06908.1"/>
    <property type="molecule type" value="Genomic_DNA"/>
</dbReference>
<keyword evidence="2" id="KW-0805">Transcription regulation</keyword>
<name>A0A9D2D1M5_9FIRM</name>
<evidence type="ECO:0000256" key="4">
    <source>
        <dbReference type="ARBA" id="ARBA00023163"/>
    </source>
</evidence>
<comment type="caution">
    <text evidence="5">The sequence shown here is derived from an EMBL/GenBank/DDBJ whole genome shotgun (WGS) entry which is preliminary data.</text>
</comment>